<feature type="compositionally biased region" description="Basic residues" evidence="1">
    <location>
        <begin position="283"/>
        <end position="292"/>
    </location>
</feature>
<comment type="caution">
    <text evidence="2">The sequence shown here is derived from an EMBL/GenBank/DDBJ whole genome shotgun (WGS) entry which is preliminary data.</text>
</comment>
<feature type="compositionally biased region" description="Pro residues" evidence="1">
    <location>
        <begin position="22"/>
        <end position="33"/>
    </location>
</feature>
<dbReference type="EMBL" id="JARJLG010000331">
    <property type="protein sequence ID" value="KAJ7716476.1"/>
    <property type="molecule type" value="Genomic_DNA"/>
</dbReference>
<name>A0AAD7HBQ1_9AGAR</name>
<feature type="region of interest" description="Disordered" evidence="1">
    <location>
        <begin position="246"/>
        <end position="298"/>
    </location>
</feature>
<organism evidence="2 3">
    <name type="scientific">Mycena maculata</name>
    <dbReference type="NCBI Taxonomy" id="230809"/>
    <lineage>
        <taxon>Eukaryota</taxon>
        <taxon>Fungi</taxon>
        <taxon>Dikarya</taxon>
        <taxon>Basidiomycota</taxon>
        <taxon>Agaricomycotina</taxon>
        <taxon>Agaricomycetes</taxon>
        <taxon>Agaricomycetidae</taxon>
        <taxon>Agaricales</taxon>
        <taxon>Marasmiineae</taxon>
        <taxon>Mycenaceae</taxon>
        <taxon>Mycena</taxon>
    </lineage>
</organism>
<accession>A0AAD7HBQ1</accession>
<feature type="compositionally biased region" description="Low complexity" evidence="1">
    <location>
        <begin position="34"/>
        <end position="45"/>
    </location>
</feature>
<proteinExistence type="predicted"/>
<evidence type="ECO:0000256" key="1">
    <source>
        <dbReference type="SAM" id="MobiDB-lite"/>
    </source>
</evidence>
<evidence type="ECO:0000313" key="3">
    <source>
        <dbReference type="Proteomes" id="UP001215280"/>
    </source>
</evidence>
<sequence length="298" mass="32556">MSFRFGNGNHIVPAGAESTSTPMPPLTPTPHAPTPTSTSPASAPPDDIHALARLLHAKITALERALAERRARRTEWRAGVARLDKMLIALRVQDAREGAALTKLSRRWHDRNRHLYSDGVPHLYGRDHITGAERAAFVCPTTQAASAFNGHSERYSDSYTFAGPVLAAAPFSSHPRRSPVVYDYGSVHSDGVSPDKLDLSRGQDLDLDIATPTPTPKQEYHGLHGRLRAALADIRNTQQDVVLGEAGREGRKRKSVDFDFAGEGDDAGGAYKKARAGEGEKRRSYRGTRSRRNSGMSY</sequence>
<protein>
    <submittedName>
        <fullName evidence="2">Uncharacterized protein</fullName>
    </submittedName>
</protein>
<feature type="region of interest" description="Disordered" evidence="1">
    <location>
        <begin position="1"/>
        <end position="46"/>
    </location>
</feature>
<dbReference type="AlphaFoldDB" id="A0AAD7HBQ1"/>
<keyword evidence="3" id="KW-1185">Reference proteome</keyword>
<dbReference type="Proteomes" id="UP001215280">
    <property type="component" value="Unassembled WGS sequence"/>
</dbReference>
<evidence type="ECO:0000313" key="2">
    <source>
        <dbReference type="EMBL" id="KAJ7716476.1"/>
    </source>
</evidence>
<gene>
    <name evidence="2" type="ORF">DFH07DRAFT_973890</name>
</gene>
<reference evidence="2" key="1">
    <citation type="submission" date="2023-03" db="EMBL/GenBank/DDBJ databases">
        <title>Massive genome expansion in bonnet fungi (Mycena s.s.) driven by repeated elements and novel gene families across ecological guilds.</title>
        <authorList>
            <consortium name="Lawrence Berkeley National Laboratory"/>
            <person name="Harder C.B."/>
            <person name="Miyauchi S."/>
            <person name="Viragh M."/>
            <person name="Kuo A."/>
            <person name="Thoen E."/>
            <person name="Andreopoulos B."/>
            <person name="Lu D."/>
            <person name="Skrede I."/>
            <person name="Drula E."/>
            <person name="Henrissat B."/>
            <person name="Morin E."/>
            <person name="Kohler A."/>
            <person name="Barry K."/>
            <person name="LaButti K."/>
            <person name="Morin E."/>
            <person name="Salamov A."/>
            <person name="Lipzen A."/>
            <person name="Mereny Z."/>
            <person name="Hegedus B."/>
            <person name="Baldrian P."/>
            <person name="Stursova M."/>
            <person name="Weitz H."/>
            <person name="Taylor A."/>
            <person name="Grigoriev I.V."/>
            <person name="Nagy L.G."/>
            <person name="Martin F."/>
            <person name="Kauserud H."/>
        </authorList>
    </citation>
    <scope>NUCLEOTIDE SEQUENCE</scope>
    <source>
        <strain evidence="2">CBHHK188m</strain>
    </source>
</reference>